<evidence type="ECO:0000256" key="5">
    <source>
        <dbReference type="ARBA" id="ARBA00022750"/>
    </source>
</evidence>
<proteinExistence type="inferred from homology"/>
<reference evidence="10" key="1">
    <citation type="submission" date="2023-03" db="EMBL/GenBank/DDBJ databases">
        <title>Chromosome-scale reference genome and RAD-based genetic map of yellow starthistle (Centaurea solstitialis) reveal putative structural variation and QTLs associated with invader traits.</title>
        <authorList>
            <person name="Reatini B."/>
            <person name="Cang F.A."/>
            <person name="Jiang Q."/>
            <person name="Mckibben M.T.W."/>
            <person name="Barker M.S."/>
            <person name="Rieseberg L.H."/>
            <person name="Dlugosch K.M."/>
        </authorList>
    </citation>
    <scope>NUCLEOTIDE SEQUENCE</scope>
    <source>
        <strain evidence="10">CAN-66</strain>
        <tissue evidence="10">Leaf</tissue>
    </source>
</reference>
<protein>
    <recommendedName>
        <fullName evidence="9">Peptidase A1 domain-containing protein</fullName>
    </recommendedName>
</protein>
<dbReference type="GO" id="GO:0004190">
    <property type="term" value="F:aspartic-type endopeptidase activity"/>
    <property type="evidence" value="ECO:0007669"/>
    <property type="project" value="UniProtKB-KW"/>
</dbReference>
<dbReference type="GO" id="GO:0005576">
    <property type="term" value="C:extracellular region"/>
    <property type="evidence" value="ECO:0007669"/>
    <property type="project" value="UniProtKB-SubCell"/>
</dbReference>
<dbReference type="InterPro" id="IPR021109">
    <property type="entry name" value="Peptidase_aspartic_dom_sf"/>
</dbReference>
<comment type="similarity">
    <text evidence="2">Belongs to the peptidase A1 family.</text>
</comment>
<keyword evidence="6" id="KW-0378">Hydrolase</keyword>
<feature type="domain" description="Peptidase A1" evidence="9">
    <location>
        <begin position="91"/>
        <end position="423"/>
    </location>
</feature>
<dbReference type="EMBL" id="JARYMX010000006">
    <property type="protein sequence ID" value="KAJ9544389.1"/>
    <property type="molecule type" value="Genomic_DNA"/>
</dbReference>
<dbReference type="PANTHER" id="PTHR47967:SF66">
    <property type="entry name" value="ASPARTIC PROTEINASE CDR1-RELATED"/>
    <property type="match status" value="1"/>
</dbReference>
<keyword evidence="11" id="KW-1185">Reference proteome</keyword>
<dbReference type="FunFam" id="2.40.70.10:FF:000050">
    <property type="entry name" value="Aspartic proteinase CDR1"/>
    <property type="match status" value="1"/>
</dbReference>
<evidence type="ECO:0000256" key="3">
    <source>
        <dbReference type="ARBA" id="ARBA00022525"/>
    </source>
</evidence>
<evidence type="ECO:0000256" key="6">
    <source>
        <dbReference type="ARBA" id="ARBA00022801"/>
    </source>
</evidence>
<comment type="subcellular location">
    <subcellularLocation>
        <location evidence="1">Secreted</location>
    </subcellularLocation>
</comment>
<organism evidence="10 11">
    <name type="scientific">Centaurea solstitialis</name>
    <name type="common">yellow star-thistle</name>
    <dbReference type="NCBI Taxonomy" id="347529"/>
    <lineage>
        <taxon>Eukaryota</taxon>
        <taxon>Viridiplantae</taxon>
        <taxon>Streptophyta</taxon>
        <taxon>Embryophyta</taxon>
        <taxon>Tracheophyta</taxon>
        <taxon>Spermatophyta</taxon>
        <taxon>Magnoliopsida</taxon>
        <taxon>eudicotyledons</taxon>
        <taxon>Gunneridae</taxon>
        <taxon>Pentapetalae</taxon>
        <taxon>asterids</taxon>
        <taxon>campanulids</taxon>
        <taxon>Asterales</taxon>
        <taxon>Asteraceae</taxon>
        <taxon>Carduoideae</taxon>
        <taxon>Cardueae</taxon>
        <taxon>Centaureinae</taxon>
        <taxon>Centaurea</taxon>
    </lineage>
</organism>
<comment type="caution">
    <text evidence="10">The sequence shown here is derived from an EMBL/GenBank/DDBJ whole genome shotgun (WGS) entry which is preliminary data.</text>
</comment>
<keyword evidence="4" id="KW-0645">Protease</keyword>
<keyword evidence="7" id="KW-0325">Glycoprotein</keyword>
<dbReference type="InterPro" id="IPR032799">
    <property type="entry name" value="TAXi_C"/>
</dbReference>
<dbReference type="InterPro" id="IPR032861">
    <property type="entry name" value="TAXi_N"/>
</dbReference>
<evidence type="ECO:0000256" key="1">
    <source>
        <dbReference type="ARBA" id="ARBA00004613"/>
    </source>
</evidence>
<keyword evidence="8" id="KW-0732">Signal</keyword>
<feature type="chain" id="PRO_5041468409" description="Peptidase A1 domain-containing protein" evidence="8">
    <location>
        <begin position="20"/>
        <end position="497"/>
    </location>
</feature>
<accession>A0AA38SM49</accession>
<dbReference type="PANTHER" id="PTHR47967">
    <property type="entry name" value="OS07G0603500 PROTEIN-RELATED"/>
    <property type="match status" value="1"/>
</dbReference>
<dbReference type="Gene3D" id="2.40.70.10">
    <property type="entry name" value="Acid Proteases"/>
    <property type="match status" value="2"/>
</dbReference>
<dbReference type="PROSITE" id="PS00141">
    <property type="entry name" value="ASP_PROTEASE"/>
    <property type="match status" value="1"/>
</dbReference>
<sequence length="497" mass="55067">MRVFSLALGIALAVLYTVGCSVVTTADVISSSTFSVDLIHRDSIRSPFYDHGMTHSQRLARALQRSSDSAKYSKSNSSTYKAQIIPDRGEHLMNISFGNPSHQVLAIIDTGSDLVWIQCSKHRGPNFNPKLSSTYKAVGCKSKWCDSPFIATSCSSTKTCQFATAYAGGTYSDGDLATETVKLGGRVLQDIVFGCSFRKVDGFEETWGGVIGLGRGDLSLVSQLHTLVIPKFSYCLIPFPTDDHLSKLSSKLIFGDIDFGLQTVSTPLVQKLLSDFYHVTLEGITVGDTRLNYSDSSNPTKEMHKGNMILDSGSTLTKLHHKLYHKVEAAIKENLKNVKTVKDPLKQMSLCYRAKRVKHAPKITMHFEGADVRLLRYNAFFTVSKRIICLAIAPTSDISVFGNVAQSNLLVGYDLENKSISFRRTDCTSWDFFLHSLKRMGFGIKWIAWIRACLQSSTMSVLINGTPTSEFHIGRGLRQGNPMAPFFFFLIVVENLN</sequence>
<dbReference type="CDD" id="cd05476">
    <property type="entry name" value="pepsin_A_like_plant"/>
    <property type="match status" value="1"/>
</dbReference>
<evidence type="ECO:0000313" key="11">
    <source>
        <dbReference type="Proteomes" id="UP001172457"/>
    </source>
</evidence>
<keyword evidence="5" id="KW-0064">Aspartyl protease</keyword>
<evidence type="ECO:0000313" key="10">
    <source>
        <dbReference type="EMBL" id="KAJ9544389.1"/>
    </source>
</evidence>
<keyword evidence="3" id="KW-0964">Secreted</keyword>
<dbReference type="SUPFAM" id="SSF50630">
    <property type="entry name" value="Acid proteases"/>
    <property type="match status" value="1"/>
</dbReference>
<dbReference type="Pfam" id="PF14543">
    <property type="entry name" value="TAXi_N"/>
    <property type="match status" value="1"/>
</dbReference>
<dbReference type="PROSITE" id="PS51767">
    <property type="entry name" value="PEPTIDASE_A1"/>
    <property type="match status" value="1"/>
</dbReference>
<dbReference type="InterPro" id="IPR051708">
    <property type="entry name" value="Plant_Aspart_Prot_A1"/>
</dbReference>
<evidence type="ECO:0000256" key="8">
    <source>
        <dbReference type="SAM" id="SignalP"/>
    </source>
</evidence>
<dbReference type="AlphaFoldDB" id="A0AA38SM49"/>
<gene>
    <name evidence="10" type="ORF">OSB04_024096</name>
</gene>
<dbReference type="GO" id="GO:0006508">
    <property type="term" value="P:proteolysis"/>
    <property type="evidence" value="ECO:0007669"/>
    <property type="project" value="UniProtKB-KW"/>
</dbReference>
<evidence type="ECO:0000259" key="9">
    <source>
        <dbReference type="PROSITE" id="PS51767"/>
    </source>
</evidence>
<feature type="signal peptide" evidence="8">
    <location>
        <begin position="1"/>
        <end position="19"/>
    </location>
</feature>
<evidence type="ECO:0000256" key="7">
    <source>
        <dbReference type="ARBA" id="ARBA00023180"/>
    </source>
</evidence>
<evidence type="ECO:0000256" key="4">
    <source>
        <dbReference type="ARBA" id="ARBA00022670"/>
    </source>
</evidence>
<dbReference type="InterPro" id="IPR034161">
    <property type="entry name" value="Pepsin-like_plant"/>
</dbReference>
<name>A0AA38SM49_9ASTR</name>
<dbReference type="Proteomes" id="UP001172457">
    <property type="component" value="Chromosome 6"/>
</dbReference>
<evidence type="ECO:0000256" key="2">
    <source>
        <dbReference type="ARBA" id="ARBA00007447"/>
    </source>
</evidence>
<dbReference type="Pfam" id="PF14541">
    <property type="entry name" value="TAXi_C"/>
    <property type="match status" value="1"/>
</dbReference>
<dbReference type="InterPro" id="IPR001969">
    <property type="entry name" value="Aspartic_peptidase_AS"/>
</dbReference>
<dbReference type="InterPro" id="IPR033121">
    <property type="entry name" value="PEPTIDASE_A1"/>
</dbReference>